<comment type="caution">
    <text evidence="5">The sequence shown here is derived from an EMBL/GenBank/DDBJ whole genome shotgun (WGS) entry which is preliminary data.</text>
</comment>
<evidence type="ECO:0000256" key="3">
    <source>
        <dbReference type="ARBA" id="ARBA00022729"/>
    </source>
</evidence>
<evidence type="ECO:0000256" key="1">
    <source>
        <dbReference type="ARBA" id="ARBA00011028"/>
    </source>
</evidence>
<dbReference type="GO" id="GO:0030001">
    <property type="term" value="P:metal ion transport"/>
    <property type="evidence" value="ECO:0007669"/>
    <property type="project" value="InterPro"/>
</dbReference>
<dbReference type="GO" id="GO:0046872">
    <property type="term" value="F:metal ion binding"/>
    <property type="evidence" value="ECO:0007669"/>
    <property type="project" value="InterPro"/>
</dbReference>
<dbReference type="SUPFAM" id="SSF53807">
    <property type="entry name" value="Helical backbone' metal receptor"/>
    <property type="match status" value="1"/>
</dbReference>
<protein>
    <submittedName>
        <fullName evidence="5">Zinc ABC transporter substrate-binding protein</fullName>
    </submittedName>
</protein>
<gene>
    <name evidence="5" type="ORF">H9950_00400</name>
</gene>
<reference evidence="5" key="2">
    <citation type="submission" date="2021-04" db="EMBL/GenBank/DDBJ databases">
        <authorList>
            <person name="Gilroy R."/>
        </authorList>
    </citation>
    <scope>NUCLEOTIDE SEQUENCE</scope>
    <source>
        <strain evidence="5">ChiHjej12B11-9795</strain>
    </source>
</reference>
<dbReference type="Gene3D" id="3.40.50.1980">
    <property type="entry name" value="Nitrogenase molybdenum iron protein domain"/>
    <property type="match status" value="2"/>
</dbReference>
<sequence>MKSILSIFCLCLLLAACSSRTKPAQEAADDQRPLITVTIEPLRYFTEALAGDRFRVVSMVPRGASPETYDPTPRQLMDLSESVGYLRIGYIGFEQTWMERLSANAPHLRFFDLSQGIDLIRDESHVHEHEGHGPAAGVEPHIWNSARNALCITNQITQALIALDASGDSVYRHRCDSLQAAIQHTDSLCRALLQRPGADRAFMIYHPALSYFARDYGLRQIPIEAGGKEPSPAYLKQLVDECREAGVRVIFVQPEFDRRNAELLARQTGAQIIDINPLSYNWQQEMLHVARSLAGKEE</sequence>
<dbReference type="PANTHER" id="PTHR42953">
    <property type="entry name" value="HIGH-AFFINITY ZINC UPTAKE SYSTEM PROTEIN ZNUA-RELATED"/>
    <property type="match status" value="1"/>
</dbReference>
<evidence type="ECO:0000313" key="5">
    <source>
        <dbReference type="EMBL" id="HJA84658.1"/>
    </source>
</evidence>
<proteinExistence type="inferred from homology"/>
<dbReference type="InterPro" id="IPR006129">
    <property type="entry name" value="AdhesinB"/>
</dbReference>
<dbReference type="InterPro" id="IPR006127">
    <property type="entry name" value="ZnuA-like"/>
</dbReference>
<accession>A0A9D2HV14</accession>
<keyword evidence="3 4" id="KW-0732">Signal</keyword>
<evidence type="ECO:0000313" key="6">
    <source>
        <dbReference type="Proteomes" id="UP000823862"/>
    </source>
</evidence>
<dbReference type="PRINTS" id="PR00691">
    <property type="entry name" value="ADHESINB"/>
</dbReference>
<dbReference type="Proteomes" id="UP000823862">
    <property type="component" value="Unassembled WGS sequence"/>
</dbReference>
<name>A0A9D2HV14_9BACE</name>
<comment type="similarity">
    <text evidence="1">Belongs to the bacterial solute-binding protein 9 family.</text>
</comment>
<dbReference type="GO" id="GO:0007155">
    <property type="term" value="P:cell adhesion"/>
    <property type="evidence" value="ECO:0007669"/>
    <property type="project" value="InterPro"/>
</dbReference>
<keyword evidence="2" id="KW-0813">Transport</keyword>
<reference evidence="5" key="1">
    <citation type="journal article" date="2021" name="PeerJ">
        <title>Extensive microbial diversity within the chicken gut microbiome revealed by metagenomics and culture.</title>
        <authorList>
            <person name="Gilroy R."/>
            <person name="Ravi A."/>
            <person name="Getino M."/>
            <person name="Pursley I."/>
            <person name="Horton D.L."/>
            <person name="Alikhan N.F."/>
            <person name="Baker D."/>
            <person name="Gharbi K."/>
            <person name="Hall N."/>
            <person name="Watson M."/>
            <person name="Adriaenssens E.M."/>
            <person name="Foster-Nyarko E."/>
            <person name="Jarju S."/>
            <person name="Secka A."/>
            <person name="Antonio M."/>
            <person name="Oren A."/>
            <person name="Chaudhuri R.R."/>
            <person name="La Ragione R."/>
            <person name="Hildebrand F."/>
            <person name="Pallen M.J."/>
        </authorList>
    </citation>
    <scope>NUCLEOTIDE SEQUENCE</scope>
    <source>
        <strain evidence="5">ChiHjej12B11-9795</strain>
    </source>
</reference>
<organism evidence="5 6">
    <name type="scientific">Candidatus Bacteroides avicola</name>
    <dbReference type="NCBI Taxonomy" id="2838468"/>
    <lineage>
        <taxon>Bacteria</taxon>
        <taxon>Pseudomonadati</taxon>
        <taxon>Bacteroidota</taxon>
        <taxon>Bacteroidia</taxon>
        <taxon>Bacteroidales</taxon>
        <taxon>Bacteroidaceae</taxon>
        <taxon>Bacteroides</taxon>
    </lineage>
</organism>
<dbReference type="Pfam" id="PF01297">
    <property type="entry name" value="ZnuA"/>
    <property type="match status" value="1"/>
</dbReference>
<evidence type="ECO:0000256" key="4">
    <source>
        <dbReference type="SAM" id="SignalP"/>
    </source>
</evidence>
<dbReference type="PROSITE" id="PS51257">
    <property type="entry name" value="PROKAR_LIPOPROTEIN"/>
    <property type="match status" value="1"/>
</dbReference>
<dbReference type="PANTHER" id="PTHR42953:SF3">
    <property type="entry name" value="HIGH-AFFINITY ZINC UPTAKE SYSTEM PROTEIN ZNUA"/>
    <property type="match status" value="1"/>
</dbReference>
<dbReference type="AlphaFoldDB" id="A0A9D2HV14"/>
<dbReference type="InterPro" id="IPR050492">
    <property type="entry name" value="Bact_metal-bind_prot9"/>
</dbReference>
<evidence type="ECO:0000256" key="2">
    <source>
        <dbReference type="ARBA" id="ARBA00022448"/>
    </source>
</evidence>
<feature type="signal peptide" evidence="4">
    <location>
        <begin position="1"/>
        <end position="24"/>
    </location>
</feature>
<feature type="chain" id="PRO_5039381361" evidence="4">
    <location>
        <begin position="25"/>
        <end position="298"/>
    </location>
</feature>
<dbReference type="EMBL" id="DWZI01000002">
    <property type="protein sequence ID" value="HJA84658.1"/>
    <property type="molecule type" value="Genomic_DNA"/>
</dbReference>